<gene>
    <name evidence="5" type="ORF">GBAR_LOCUS19090</name>
</gene>
<dbReference type="InterPro" id="IPR036179">
    <property type="entry name" value="Ig-like_dom_sf"/>
</dbReference>
<dbReference type="Gene3D" id="2.60.40.10">
    <property type="entry name" value="Immunoglobulins"/>
    <property type="match status" value="1"/>
</dbReference>
<dbReference type="SUPFAM" id="SSF57535">
    <property type="entry name" value="Complement control module/SCR domain"/>
    <property type="match status" value="1"/>
</dbReference>
<evidence type="ECO:0000259" key="4">
    <source>
        <dbReference type="PROSITE" id="PS50923"/>
    </source>
</evidence>
<accession>A0AA35X0V5</accession>
<reference evidence="5" key="1">
    <citation type="submission" date="2023-03" db="EMBL/GenBank/DDBJ databases">
        <authorList>
            <person name="Steffen K."/>
            <person name="Cardenas P."/>
        </authorList>
    </citation>
    <scope>NUCLEOTIDE SEQUENCE</scope>
</reference>
<comment type="caution">
    <text evidence="5">The sequence shown here is derived from an EMBL/GenBank/DDBJ whole genome shotgun (WGS) entry which is preliminary data.</text>
</comment>
<dbReference type="InterPro" id="IPR035976">
    <property type="entry name" value="Sushi/SCR/CCP_sf"/>
</dbReference>
<evidence type="ECO:0000256" key="2">
    <source>
        <dbReference type="PROSITE-ProRule" id="PRU00302"/>
    </source>
</evidence>
<dbReference type="InterPro" id="IPR007110">
    <property type="entry name" value="Ig-like_dom"/>
</dbReference>
<protein>
    <submittedName>
        <fullName evidence="5">Leucine-rich repeat and fibronectin type-III domain-containing protein 5</fullName>
    </submittedName>
</protein>
<dbReference type="Proteomes" id="UP001174909">
    <property type="component" value="Unassembled WGS sequence"/>
</dbReference>
<feature type="non-terminal residue" evidence="5">
    <location>
        <position position="1"/>
    </location>
</feature>
<evidence type="ECO:0000313" key="6">
    <source>
        <dbReference type="Proteomes" id="UP001174909"/>
    </source>
</evidence>
<dbReference type="PROSITE" id="PS50835">
    <property type="entry name" value="IG_LIKE"/>
    <property type="match status" value="1"/>
</dbReference>
<keyword evidence="2" id="KW-0768">Sushi</keyword>
<dbReference type="Pfam" id="PF13927">
    <property type="entry name" value="Ig_3"/>
    <property type="match status" value="1"/>
</dbReference>
<evidence type="ECO:0000259" key="3">
    <source>
        <dbReference type="PROSITE" id="PS50835"/>
    </source>
</evidence>
<dbReference type="SUPFAM" id="SSF48726">
    <property type="entry name" value="Immunoglobulin"/>
    <property type="match status" value="1"/>
</dbReference>
<dbReference type="PROSITE" id="PS50923">
    <property type="entry name" value="SUSHI"/>
    <property type="match status" value="1"/>
</dbReference>
<keyword evidence="1" id="KW-1015">Disulfide bond</keyword>
<dbReference type="InterPro" id="IPR003599">
    <property type="entry name" value="Ig_sub"/>
</dbReference>
<feature type="non-terminal residue" evidence="5">
    <location>
        <position position="296"/>
    </location>
</feature>
<comment type="caution">
    <text evidence="2">Lacks conserved residue(s) required for the propagation of feature annotation.</text>
</comment>
<dbReference type="EMBL" id="CASHTH010002699">
    <property type="protein sequence ID" value="CAI8033850.1"/>
    <property type="molecule type" value="Genomic_DNA"/>
</dbReference>
<feature type="domain" description="Ig-like" evidence="3">
    <location>
        <begin position="138"/>
        <end position="216"/>
    </location>
</feature>
<dbReference type="SMART" id="SM00409">
    <property type="entry name" value="IG"/>
    <property type="match status" value="1"/>
</dbReference>
<evidence type="ECO:0000313" key="5">
    <source>
        <dbReference type="EMBL" id="CAI8033850.1"/>
    </source>
</evidence>
<evidence type="ECO:0000256" key="1">
    <source>
        <dbReference type="ARBA" id="ARBA00023157"/>
    </source>
</evidence>
<dbReference type="InterPro" id="IPR013783">
    <property type="entry name" value="Ig-like_fold"/>
</dbReference>
<name>A0AA35X0V5_GEOBA</name>
<keyword evidence="6" id="KW-1185">Reference proteome</keyword>
<proteinExistence type="predicted"/>
<dbReference type="InterPro" id="IPR000436">
    <property type="entry name" value="Sushi_SCR_CCP_dom"/>
</dbReference>
<organism evidence="5 6">
    <name type="scientific">Geodia barretti</name>
    <name type="common">Barrett's horny sponge</name>
    <dbReference type="NCBI Taxonomy" id="519541"/>
    <lineage>
        <taxon>Eukaryota</taxon>
        <taxon>Metazoa</taxon>
        <taxon>Porifera</taxon>
        <taxon>Demospongiae</taxon>
        <taxon>Heteroscleromorpha</taxon>
        <taxon>Tetractinellida</taxon>
        <taxon>Astrophorina</taxon>
        <taxon>Geodiidae</taxon>
        <taxon>Geodia</taxon>
    </lineage>
</organism>
<feature type="domain" description="Sushi" evidence="4">
    <location>
        <begin position="221"/>
        <end position="279"/>
    </location>
</feature>
<sequence>GRPAEELSASSTFVYSSEPGPEDCGTTVNLTSVNNTIIYVNASLDTVCFECDYTQVLGLINEVVFRVNNTVVTSNSTLGRVVKNFPHNYSDTLVVNDSGSVFSTFWDTNIQCCEKRFCNVTYFMAKVGVLLFKVFNPPSIMGETAVTEGRPLHLLCDGSNSDPQPTLQWISPDGKMVSESGELDIVTTTRNMTGIYTCVATLPRSTATMISTVDIKITLPIECPTLKSTDAIIVNMSSTAEGSTATYQCRDGPTDVYTTQCNSTGVWDPHPLSTLDCTETNGPGQMSTLQPCQIGV</sequence>
<dbReference type="AlphaFoldDB" id="A0AA35X0V5"/>